<dbReference type="EMBL" id="MNCJ02000327">
    <property type="protein sequence ID" value="KAF5778304.1"/>
    <property type="molecule type" value="Genomic_DNA"/>
</dbReference>
<dbReference type="Gramene" id="mRNA:HanXRQr2_Chr12g0545941">
    <property type="protein sequence ID" value="CDS:HanXRQr2_Chr12g0545941.1"/>
    <property type="gene ID" value="HanXRQr2_Chr12g0545941"/>
</dbReference>
<gene>
    <name evidence="1" type="ORF">HanXRQr2_Chr12g0545941</name>
</gene>
<evidence type="ECO:0000313" key="2">
    <source>
        <dbReference type="Proteomes" id="UP000215914"/>
    </source>
</evidence>
<dbReference type="Proteomes" id="UP000215914">
    <property type="component" value="Unassembled WGS sequence"/>
</dbReference>
<organism evidence="1 2">
    <name type="scientific">Helianthus annuus</name>
    <name type="common">Common sunflower</name>
    <dbReference type="NCBI Taxonomy" id="4232"/>
    <lineage>
        <taxon>Eukaryota</taxon>
        <taxon>Viridiplantae</taxon>
        <taxon>Streptophyta</taxon>
        <taxon>Embryophyta</taxon>
        <taxon>Tracheophyta</taxon>
        <taxon>Spermatophyta</taxon>
        <taxon>Magnoliopsida</taxon>
        <taxon>eudicotyledons</taxon>
        <taxon>Gunneridae</taxon>
        <taxon>Pentapetalae</taxon>
        <taxon>asterids</taxon>
        <taxon>campanulids</taxon>
        <taxon>Asterales</taxon>
        <taxon>Asteraceae</taxon>
        <taxon>Asteroideae</taxon>
        <taxon>Heliantheae alliance</taxon>
        <taxon>Heliantheae</taxon>
        <taxon>Helianthus</taxon>
    </lineage>
</organism>
<dbReference type="AlphaFoldDB" id="A0A9K3HHB0"/>
<sequence length="57" mass="6466">MSSKIKEASWKFVGLQKTVILNRYTGFLVDPKSPHMSKMQFGFVLIGRYSCHKTEGG</sequence>
<comment type="caution">
    <text evidence="1">The sequence shown here is derived from an EMBL/GenBank/DDBJ whole genome shotgun (WGS) entry which is preliminary data.</text>
</comment>
<protein>
    <submittedName>
        <fullName evidence="1">Uncharacterized protein</fullName>
    </submittedName>
</protein>
<name>A0A9K3HHB0_HELAN</name>
<proteinExistence type="predicted"/>
<reference evidence="1" key="1">
    <citation type="journal article" date="2017" name="Nature">
        <title>The sunflower genome provides insights into oil metabolism, flowering and Asterid evolution.</title>
        <authorList>
            <person name="Badouin H."/>
            <person name="Gouzy J."/>
            <person name="Grassa C.J."/>
            <person name="Murat F."/>
            <person name="Staton S.E."/>
            <person name="Cottret L."/>
            <person name="Lelandais-Briere C."/>
            <person name="Owens G.L."/>
            <person name="Carrere S."/>
            <person name="Mayjonade B."/>
            <person name="Legrand L."/>
            <person name="Gill N."/>
            <person name="Kane N.C."/>
            <person name="Bowers J.E."/>
            <person name="Hubner S."/>
            <person name="Bellec A."/>
            <person name="Berard A."/>
            <person name="Berges H."/>
            <person name="Blanchet N."/>
            <person name="Boniface M.C."/>
            <person name="Brunel D."/>
            <person name="Catrice O."/>
            <person name="Chaidir N."/>
            <person name="Claudel C."/>
            <person name="Donnadieu C."/>
            <person name="Faraut T."/>
            <person name="Fievet G."/>
            <person name="Helmstetter N."/>
            <person name="King M."/>
            <person name="Knapp S.J."/>
            <person name="Lai Z."/>
            <person name="Le Paslier M.C."/>
            <person name="Lippi Y."/>
            <person name="Lorenzon L."/>
            <person name="Mandel J.R."/>
            <person name="Marage G."/>
            <person name="Marchand G."/>
            <person name="Marquand E."/>
            <person name="Bret-Mestries E."/>
            <person name="Morien E."/>
            <person name="Nambeesan S."/>
            <person name="Nguyen T."/>
            <person name="Pegot-Espagnet P."/>
            <person name="Pouilly N."/>
            <person name="Raftis F."/>
            <person name="Sallet E."/>
            <person name="Schiex T."/>
            <person name="Thomas J."/>
            <person name="Vandecasteele C."/>
            <person name="Vares D."/>
            <person name="Vear F."/>
            <person name="Vautrin S."/>
            <person name="Crespi M."/>
            <person name="Mangin B."/>
            <person name="Burke J.M."/>
            <person name="Salse J."/>
            <person name="Munos S."/>
            <person name="Vincourt P."/>
            <person name="Rieseberg L.H."/>
            <person name="Langlade N.B."/>
        </authorList>
    </citation>
    <scope>NUCLEOTIDE SEQUENCE</scope>
    <source>
        <tissue evidence="1">Leaves</tissue>
    </source>
</reference>
<accession>A0A9K3HHB0</accession>
<reference evidence="1" key="2">
    <citation type="submission" date="2020-06" db="EMBL/GenBank/DDBJ databases">
        <title>Helianthus annuus Genome sequencing and assembly Release 2.</title>
        <authorList>
            <person name="Gouzy J."/>
            <person name="Langlade N."/>
            <person name="Munos S."/>
        </authorList>
    </citation>
    <scope>NUCLEOTIDE SEQUENCE</scope>
    <source>
        <tissue evidence="1">Leaves</tissue>
    </source>
</reference>
<keyword evidence="2" id="KW-1185">Reference proteome</keyword>
<evidence type="ECO:0000313" key="1">
    <source>
        <dbReference type="EMBL" id="KAF5778304.1"/>
    </source>
</evidence>